<proteinExistence type="predicted"/>
<name>A0ABR9K1I9_9ACTN</name>
<dbReference type="Proteomes" id="UP000627838">
    <property type="component" value="Unassembled WGS sequence"/>
</dbReference>
<gene>
    <name evidence="1" type="ORF">H4W34_006537</name>
</gene>
<dbReference type="RefSeq" id="WP_192762707.1">
    <property type="nucleotide sequence ID" value="NZ_JADBDZ010000001.1"/>
</dbReference>
<accession>A0ABR9K1I9</accession>
<evidence type="ECO:0008006" key="3">
    <source>
        <dbReference type="Google" id="ProtNLM"/>
    </source>
</evidence>
<protein>
    <recommendedName>
        <fullName evidence="3">Lasso RiPP family leader peptide-containing protein</fullName>
    </recommendedName>
</protein>
<dbReference type="NCBIfam" id="NF033521">
    <property type="entry name" value="lasso_leader_L3"/>
    <property type="match status" value="1"/>
</dbReference>
<dbReference type="EMBL" id="JADBDZ010000001">
    <property type="protein sequence ID" value="MBE1536704.1"/>
    <property type="molecule type" value="Genomic_DNA"/>
</dbReference>
<organism evidence="1 2">
    <name type="scientific">Actinomadura algeriensis</name>
    <dbReference type="NCBI Taxonomy" id="1679523"/>
    <lineage>
        <taxon>Bacteria</taxon>
        <taxon>Bacillati</taxon>
        <taxon>Actinomycetota</taxon>
        <taxon>Actinomycetes</taxon>
        <taxon>Streptosporangiales</taxon>
        <taxon>Thermomonosporaceae</taxon>
        <taxon>Actinomadura</taxon>
    </lineage>
</organism>
<comment type="caution">
    <text evidence="1">The sequence shown here is derived from an EMBL/GenBank/DDBJ whole genome shotgun (WGS) entry which is preliminary data.</text>
</comment>
<sequence length="42" mass="4998">MQNAYEPPTLMEIGDLRDVTLGEPTWGWDKQNQCWWLNCPEM</sequence>
<evidence type="ECO:0000313" key="1">
    <source>
        <dbReference type="EMBL" id="MBE1536704.1"/>
    </source>
</evidence>
<reference evidence="1 2" key="1">
    <citation type="submission" date="2020-10" db="EMBL/GenBank/DDBJ databases">
        <title>Sequencing the genomes of 1000 actinobacteria strains.</title>
        <authorList>
            <person name="Klenk H.-P."/>
        </authorList>
    </citation>
    <scope>NUCLEOTIDE SEQUENCE [LARGE SCALE GENOMIC DNA]</scope>
    <source>
        <strain evidence="1 2">DSM 46744</strain>
    </source>
</reference>
<keyword evidence="2" id="KW-1185">Reference proteome</keyword>
<evidence type="ECO:0000313" key="2">
    <source>
        <dbReference type="Proteomes" id="UP000627838"/>
    </source>
</evidence>